<protein>
    <submittedName>
        <fullName evidence="5">Glycosyltransferase</fullName>
    </submittedName>
</protein>
<comment type="caution">
    <text evidence="5">The sequence shown here is derived from an EMBL/GenBank/DDBJ whole genome shotgun (WGS) entry which is preliminary data.</text>
</comment>
<dbReference type="SUPFAM" id="SSF53448">
    <property type="entry name" value="Nucleotide-diphospho-sugar transferases"/>
    <property type="match status" value="1"/>
</dbReference>
<dbReference type="InterPro" id="IPR001173">
    <property type="entry name" value="Glyco_trans_2-like"/>
</dbReference>
<keyword evidence="2" id="KW-0328">Glycosyltransferase</keyword>
<organism evidence="5">
    <name type="scientific">hydrocarbon metagenome</name>
    <dbReference type="NCBI Taxonomy" id="938273"/>
    <lineage>
        <taxon>unclassified sequences</taxon>
        <taxon>metagenomes</taxon>
        <taxon>ecological metagenomes</taxon>
    </lineage>
</organism>
<evidence type="ECO:0000256" key="2">
    <source>
        <dbReference type="ARBA" id="ARBA00022676"/>
    </source>
</evidence>
<sequence length="307" mass="35220">MNPLVSLVVVNWNRREFLLECLNSIRNQDYSPLEVIIVDNHSSDGSPDMITSVFPEYTLIKLPDSSYGACEAFNIGFANAHGEFIGILDNDVELTGDWVRGIIDKFQKEDDATAILSTKVIEPDMPYWYLQSSHLCKERYIATFVGCGSMARAKILHEHGYFDEKFFIHANERDLALRLIFQGYKILHYPDVITYHKKPFGIHQGNDRLYYFLRNAIWVVVKHYTMKEAILALITHIKGNLQDGKHNTMGTEEIIVGTIGIRDAVFRERGGVKTAIRAFSDGLAGVPHYMKYRYSRKKYSMISDNHE</sequence>
<keyword evidence="3 5" id="KW-0808">Transferase</keyword>
<evidence type="ECO:0000259" key="4">
    <source>
        <dbReference type="Pfam" id="PF00535"/>
    </source>
</evidence>
<gene>
    <name evidence="5" type="ORF">ASZ90_016766</name>
</gene>
<evidence type="ECO:0000313" key="5">
    <source>
        <dbReference type="EMBL" id="KUG05787.1"/>
    </source>
</evidence>
<dbReference type="PANTHER" id="PTHR43179">
    <property type="entry name" value="RHAMNOSYLTRANSFERASE WBBL"/>
    <property type="match status" value="1"/>
</dbReference>
<dbReference type="AlphaFoldDB" id="A0A0W8EAV9"/>
<dbReference type="Gene3D" id="3.90.550.10">
    <property type="entry name" value="Spore Coat Polysaccharide Biosynthesis Protein SpsA, Chain A"/>
    <property type="match status" value="1"/>
</dbReference>
<name>A0A0W8EAV9_9ZZZZ</name>
<dbReference type="Pfam" id="PF00535">
    <property type="entry name" value="Glycos_transf_2"/>
    <property type="match status" value="1"/>
</dbReference>
<feature type="domain" description="Glycosyltransferase 2-like" evidence="4">
    <location>
        <begin position="6"/>
        <end position="138"/>
    </location>
</feature>
<proteinExistence type="inferred from homology"/>
<dbReference type="CDD" id="cd04186">
    <property type="entry name" value="GT_2_like_c"/>
    <property type="match status" value="1"/>
</dbReference>
<reference evidence="5" key="1">
    <citation type="journal article" date="2015" name="Proc. Natl. Acad. Sci. U.S.A.">
        <title>Networks of energetic and metabolic interactions define dynamics in microbial communities.</title>
        <authorList>
            <person name="Embree M."/>
            <person name="Liu J.K."/>
            <person name="Al-Bassam M.M."/>
            <person name="Zengler K."/>
        </authorList>
    </citation>
    <scope>NUCLEOTIDE SEQUENCE</scope>
</reference>
<dbReference type="PANTHER" id="PTHR43179:SF12">
    <property type="entry name" value="GALACTOFURANOSYLTRANSFERASE GLFT2"/>
    <property type="match status" value="1"/>
</dbReference>
<dbReference type="InterPro" id="IPR029044">
    <property type="entry name" value="Nucleotide-diphossugar_trans"/>
</dbReference>
<comment type="similarity">
    <text evidence="1">Belongs to the glycosyltransferase 2 family.</text>
</comment>
<dbReference type="GO" id="GO:0016757">
    <property type="term" value="F:glycosyltransferase activity"/>
    <property type="evidence" value="ECO:0007669"/>
    <property type="project" value="UniProtKB-KW"/>
</dbReference>
<evidence type="ECO:0000256" key="3">
    <source>
        <dbReference type="ARBA" id="ARBA00022679"/>
    </source>
</evidence>
<accession>A0A0W8EAV9</accession>
<evidence type="ECO:0000256" key="1">
    <source>
        <dbReference type="ARBA" id="ARBA00006739"/>
    </source>
</evidence>
<dbReference type="EMBL" id="LNQE01001766">
    <property type="protein sequence ID" value="KUG05787.1"/>
    <property type="molecule type" value="Genomic_DNA"/>
</dbReference>